<feature type="transmembrane region" description="Helical" evidence="5">
    <location>
        <begin position="247"/>
        <end position="267"/>
    </location>
</feature>
<evidence type="ECO:0000259" key="6">
    <source>
        <dbReference type="Pfam" id="PF02544"/>
    </source>
</evidence>
<feature type="transmembrane region" description="Helical" evidence="5">
    <location>
        <begin position="63"/>
        <end position="85"/>
    </location>
</feature>
<dbReference type="PANTHER" id="PTHR14624:SF0">
    <property type="entry name" value="POLYPRENOL REDUCTASE"/>
    <property type="match status" value="1"/>
</dbReference>
<evidence type="ECO:0000256" key="5">
    <source>
        <dbReference type="SAM" id="Phobius"/>
    </source>
</evidence>
<organism evidence="7 8">
    <name type="scientific">[Myrmecia] bisecta</name>
    <dbReference type="NCBI Taxonomy" id="41462"/>
    <lineage>
        <taxon>Eukaryota</taxon>
        <taxon>Viridiplantae</taxon>
        <taxon>Chlorophyta</taxon>
        <taxon>core chlorophytes</taxon>
        <taxon>Trebouxiophyceae</taxon>
        <taxon>Trebouxiales</taxon>
        <taxon>Trebouxiaceae</taxon>
        <taxon>Myrmecia</taxon>
    </lineage>
</organism>
<keyword evidence="3 5" id="KW-1133">Transmembrane helix</keyword>
<evidence type="ECO:0000256" key="4">
    <source>
        <dbReference type="ARBA" id="ARBA00023136"/>
    </source>
</evidence>
<keyword evidence="2 5" id="KW-0812">Transmembrane</keyword>
<evidence type="ECO:0000256" key="1">
    <source>
        <dbReference type="ARBA" id="ARBA00004127"/>
    </source>
</evidence>
<feature type="domain" description="3-oxo-5-alpha-steroid 4-dehydrogenase C-terminal" evidence="6">
    <location>
        <begin position="192"/>
        <end position="315"/>
    </location>
</feature>
<feature type="transmembrane region" description="Helical" evidence="5">
    <location>
        <begin position="273"/>
        <end position="296"/>
    </location>
</feature>
<dbReference type="GO" id="GO:0005783">
    <property type="term" value="C:endoplasmic reticulum"/>
    <property type="evidence" value="ECO:0007669"/>
    <property type="project" value="TreeGrafter"/>
</dbReference>
<dbReference type="InterPro" id="IPR039698">
    <property type="entry name" value="Dfg10/SRD5A3"/>
</dbReference>
<dbReference type="InterPro" id="IPR001104">
    <property type="entry name" value="3-oxo-5_a-steroid_4-DH_C"/>
</dbReference>
<comment type="subcellular location">
    <subcellularLocation>
        <location evidence="1">Endomembrane system</location>
        <topology evidence="1">Multi-pass membrane protein</topology>
    </subcellularLocation>
</comment>
<dbReference type="Pfam" id="PF02544">
    <property type="entry name" value="Steroid_dh"/>
    <property type="match status" value="1"/>
</dbReference>
<name>A0AAW1PQU1_9CHLO</name>
<dbReference type="GO" id="GO:0016095">
    <property type="term" value="P:polyprenol catabolic process"/>
    <property type="evidence" value="ECO:0007669"/>
    <property type="project" value="TreeGrafter"/>
</dbReference>
<evidence type="ECO:0000313" key="8">
    <source>
        <dbReference type="Proteomes" id="UP001489004"/>
    </source>
</evidence>
<dbReference type="GO" id="GO:0003865">
    <property type="term" value="F:3-oxo-5-alpha-steroid 4-dehydrogenase activity"/>
    <property type="evidence" value="ECO:0007669"/>
    <property type="project" value="TreeGrafter"/>
</dbReference>
<dbReference type="Proteomes" id="UP001489004">
    <property type="component" value="Unassembled WGS sequence"/>
</dbReference>
<dbReference type="Gene3D" id="1.20.120.1630">
    <property type="match status" value="1"/>
</dbReference>
<keyword evidence="8" id="KW-1185">Reference proteome</keyword>
<evidence type="ECO:0000256" key="3">
    <source>
        <dbReference type="ARBA" id="ARBA00022989"/>
    </source>
</evidence>
<evidence type="ECO:0000313" key="7">
    <source>
        <dbReference type="EMBL" id="KAK9811791.1"/>
    </source>
</evidence>
<comment type="caution">
    <text evidence="7">The sequence shown here is derived from an EMBL/GenBank/DDBJ whole genome shotgun (WGS) entry which is preliminary data.</text>
</comment>
<sequence length="315" mass="35465">MPVVLAVFWGLSGGAAVFALLPGRWAPAFKEAVYLSACRGKLWEGKPSVRLGWLTAKSVPQHWFAHFYAVGVACNTAVLLGLLLFPTVSAASFTFFSEWGLSCLALVLLEVHLMRRLAETVLLMHYPPNARMHLIAYVFGMSYYLVLPLSCLSKSLYHRVGEDTQWQSPPCWTEPFRTAVPELIRALRPHAWQAVLATCIFLLGNGLQHHSHRILASLRPDSSGKQARGQADGTDYYKLPMGGGFEYVSCPHYLGEIIIYAGLLVLLGPQRLLPWLMLTWVVANLLLAAGPTHRWYRRRFKQYPSRRRAIIPFLY</sequence>
<dbReference type="EMBL" id="JALJOR010000009">
    <property type="protein sequence ID" value="KAK9811791.1"/>
    <property type="molecule type" value="Genomic_DNA"/>
</dbReference>
<accession>A0AAW1PQU1</accession>
<dbReference type="AlphaFoldDB" id="A0AAW1PQU1"/>
<reference evidence="7 8" key="1">
    <citation type="journal article" date="2024" name="Nat. Commun.">
        <title>Phylogenomics reveals the evolutionary origins of lichenization in chlorophyte algae.</title>
        <authorList>
            <person name="Puginier C."/>
            <person name="Libourel C."/>
            <person name="Otte J."/>
            <person name="Skaloud P."/>
            <person name="Haon M."/>
            <person name="Grisel S."/>
            <person name="Petersen M."/>
            <person name="Berrin J.G."/>
            <person name="Delaux P.M."/>
            <person name="Dal Grande F."/>
            <person name="Keller J."/>
        </authorList>
    </citation>
    <scope>NUCLEOTIDE SEQUENCE [LARGE SCALE GENOMIC DNA]</scope>
    <source>
        <strain evidence="7 8">SAG 2043</strain>
    </source>
</reference>
<protein>
    <recommendedName>
        <fullName evidence="6">3-oxo-5-alpha-steroid 4-dehydrogenase C-terminal domain-containing protein</fullName>
    </recommendedName>
</protein>
<evidence type="ECO:0000256" key="2">
    <source>
        <dbReference type="ARBA" id="ARBA00022692"/>
    </source>
</evidence>
<keyword evidence="4 5" id="KW-0472">Membrane</keyword>
<dbReference type="PROSITE" id="PS50244">
    <property type="entry name" value="S5A_REDUCTASE"/>
    <property type="match status" value="1"/>
</dbReference>
<feature type="transmembrane region" description="Helical" evidence="5">
    <location>
        <begin position="92"/>
        <end position="114"/>
    </location>
</feature>
<feature type="transmembrane region" description="Helical" evidence="5">
    <location>
        <begin position="134"/>
        <end position="152"/>
    </location>
</feature>
<dbReference type="PANTHER" id="PTHR14624">
    <property type="entry name" value="DFG10 PROTEIN"/>
    <property type="match status" value="1"/>
</dbReference>
<gene>
    <name evidence="7" type="ORF">WJX72_010154</name>
</gene>
<dbReference type="GO" id="GO:0006488">
    <property type="term" value="P:dolichol-linked oligosaccharide biosynthetic process"/>
    <property type="evidence" value="ECO:0007669"/>
    <property type="project" value="InterPro"/>
</dbReference>
<proteinExistence type="predicted"/>